<keyword evidence="5" id="KW-1133">Transmembrane helix</keyword>
<evidence type="ECO:0000256" key="5">
    <source>
        <dbReference type="SAM" id="Phobius"/>
    </source>
</evidence>
<dbReference type="AlphaFoldDB" id="A0A832A2N0"/>
<dbReference type="Pfam" id="PF13429">
    <property type="entry name" value="TPR_15"/>
    <property type="match status" value="1"/>
</dbReference>
<dbReference type="InterPro" id="IPR019734">
    <property type="entry name" value="TPR_rpt"/>
</dbReference>
<feature type="region of interest" description="Disordered" evidence="4">
    <location>
        <begin position="1"/>
        <end position="49"/>
    </location>
</feature>
<dbReference type="InterPro" id="IPR051012">
    <property type="entry name" value="CellSynth/LPSAsmb/PSIAsmb"/>
</dbReference>
<evidence type="ECO:0000313" key="6">
    <source>
        <dbReference type="EMBL" id="HFK96582.1"/>
    </source>
</evidence>
<evidence type="ECO:0000256" key="2">
    <source>
        <dbReference type="ARBA" id="ARBA00022803"/>
    </source>
</evidence>
<dbReference type="Pfam" id="PF13428">
    <property type="entry name" value="TPR_14"/>
    <property type="match status" value="1"/>
</dbReference>
<dbReference type="PANTHER" id="PTHR45586:SF1">
    <property type="entry name" value="LIPOPOLYSACCHARIDE ASSEMBLY PROTEIN B"/>
    <property type="match status" value="1"/>
</dbReference>
<feature type="transmembrane region" description="Helical" evidence="5">
    <location>
        <begin position="53"/>
        <end position="73"/>
    </location>
</feature>
<evidence type="ECO:0000256" key="4">
    <source>
        <dbReference type="SAM" id="MobiDB-lite"/>
    </source>
</evidence>
<keyword evidence="5" id="KW-0812">Transmembrane</keyword>
<protein>
    <submittedName>
        <fullName evidence="6">Tetratricopeptide repeat protein</fullName>
    </submittedName>
</protein>
<evidence type="ECO:0000256" key="1">
    <source>
        <dbReference type="ARBA" id="ARBA00022737"/>
    </source>
</evidence>
<dbReference type="SMART" id="SM00028">
    <property type="entry name" value="TPR"/>
    <property type="match status" value="6"/>
</dbReference>
<gene>
    <name evidence="6" type="ORF">ENS06_04555</name>
</gene>
<keyword evidence="5" id="KW-0472">Membrane</keyword>
<evidence type="ECO:0000256" key="3">
    <source>
        <dbReference type="PROSITE-ProRule" id="PRU00339"/>
    </source>
</evidence>
<dbReference type="Pfam" id="PF14559">
    <property type="entry name" value="TPR_19"/>
    <property type="match status" value="1"/>
</dbReference>
<dbReference type="Pfam" id="PF13432">
    <property type="entry name" value="TPR_16"/>
    <property type="match status" value="1"/>
</dbReference>
<keyword evidence="1" id="KW-0677">Repeat</keyword>
<reference evidence="6" key="1">
    <citation type="journal article" date="2020" name="mSystems">
        <title>Genome- and Community-Level Interaction Insights into Carbon Utilization and Element Cycling Functions of Hydrothermarchaeota in Hydrothermal Sediment.</title>
        <authorList>
            <person name="Zhou Z."/>
            <person name="Liu Y."/>
            <person name="Xu W."/>
            <person name="Pan J."/>
            <person name="Luo Z.H."/>
            <person name="Li M."/>
        </authorList>
    </citation>
    <scope>NUCLEOTIDE SEQUENCE [LARGE SCALE GENOMIC DNA]</scope>
    <source>
        <strain evidence="6">SpSt-456</strain>
    </source>
</reference>
<sequence length="662" mass="74112">METPDGPGGSPASGSGFLAERGKGGRMTFMKTPRREPPEVGSLFRPRKKRRRASPGLTIAVGAAVVLGLIVLAQIRSNLLGAFAAHLPVPHRLEELVVEVNAKRETIPADGEKILNPRDAVRFVGVKTDGWFSWGVKVRAAELDLQRVRSKPAVLRDLLPGETFETPRTLALEATWLGNRLGGVRLIIQLDAKDWMAKAQEAGKTEDKIRFLEKVLEAEPRNVLAKTQLAALYAEAGRPADAERLYEEVLELGQSRPVLERLIGVYKKQKKHAKVIEASLALLQLTEDAQVFQDLLGYLQNQVPSREALTLLKQYAAKLPAKYRGSWHLVRADLATKTENWSEAAQAYESAAAAGVRDPTIHYNLSVVRAKSGDLDQAAQDLEKYLRANPNDVTNWLKLAAMYEKAGDESKALKIYRDLVSKNPSEKRALVRLAALLEKSGDKGELLKVYENLARLDPDDRVVLWNLAMLSYEAKQWDKALGAFEKYAALAPNDPKPLKYLLDLYQKNKDQEKQIAVLHKLIAVDKDNLAYYDALFALYDQAKNYDAIIKVFEEASKNNPKVKAFHEYLLYGALKKGQKQKALAALEELCRLEPKEVKYFKQAAQLHESLGQYAKALEKIKRVLEINPNDAGAKDDYMRLRLLLVAPKKTGFFYCTEKPVRV</sequence>
<dbReference type="PROSITE" id="PS50005">
    <property type="entry name" value="TPR"/>
    <property type="match status" value="3"/>
</dbReference>
<dbReference type="EMBL" id="DSTK01000013">
    <property type="protein sequence ID" value="HFK96582.1"/>
    <property type="molecule type" value="Genomic_DNA"/>
</dbReference>
<accession>A0A832A2N0</accession>
<dbReference type="SUPFAM" id="SSF48452">
    <property type="entry name" value="TPR-like"/>
    <property type="match status" value="2"/>
</dbReference>
<feature type="repeat" description="TPR" evidence="3">
    <location>
        <begin position="359"/>
        <end position="392"/>
    </location>
</feature>
<proteinExistence type="predicted"/>
<feature type="repeat" description="TPR" evidence="3">
    <location>
        <begin position="597"/>
        <end position="630"/>
    </location>
</feature>
<name>A0A832A2N0_9BACT</name>
<dbReference type="Gene3D" id="1.25.40.10">
    <property type="entry name" value="Tetratricopeptide repeat domain"/>
    <property type="match status" value="5"/>
</dbReference>
<organism evidence="6">
    <name type="scientific">Desulfacinum infernum</name>
    <dbReference type="NCBI Taxonomy" id="35837"/>
    <lineage>
        <taxon>Bacteria</taxon>
        <taxon>Pseudomonadati</taxon>
        <taxon>Thermodesulfobacteriota</taxon>
        <taxon>Syntrophobacteria</taxon>
        <taxon>Syntrophobacterales</taxon>
        <taxon>Syntrophobacteraceae</taxon>
        <taxon>Desulfacinum</taxon>
    </lineage>
</organism>
<feature type="repeat" description="TPR" evidence="3">
    <location>
        <begin position="393"/>
        <end position="426"/>
    </location>
</feature>
<keyword evidence="2 3" id="KW-0802">TPR repeat</keyword>
<dbReference type="PANTHER" id="PTHR45586">
    <property type="entry name" value="TPR REPEAT-CONTAINING PROTEIN PA4667"/>
    <property type="match status" value="1"/>
</dbReference>
<comment type="caution">
    <text evidence="6">The sequence shown here is derived from an EMBL/GenBank/DDBJ whole genome shotgun (WGS) entry which is preliminary data.</text>
</comment>
<dbReference type="InterPro" id="IPR011990">
    <property type="entry name" value="TPR-like_helical_dom_sf"/>
</dbReference>
<feature type="compositionally biased region" description="Gly residues" evidence="4">
    <location>
        <begin position="1"/>
        <end position="11"/>
    </location>
</feature>